<sequence length="471" mass="48545">MSAAARPAGPSRRDILAGLAAIALGAGAAPGRAATGAESTETILARSGLARETGFVVVDLATGAPLEAHRADRGFPPASVVKILTALYTLDTLGSGYRFRTRVIGAGGDLVLMGDGAPGLDTDALGDLAREVARRASGARRLFTASGALPAIEMIDRDQPPLAAYNPAISGLNLNYNRAFLSWSRGRMSVSAPGERFEAPVAVPRVVPTDRARPGHGDGPEGEVWRIPRAKLAGRGGLWLPVREPAAYAGGVFSTLLGGAGLGPPAPAGAAPAGTSGPALAEHLSDPAVDLVRSMLFHSTNLTAETLGLRASQARGAAAPDLARSAGAMENWARGTLGLEKAVILNHSGLTEATRIAPADLAGVLIRAQGPLSDLLRERKLAGAPGEAGFDPGRARLLCKTGTLDFVSALAGYLTTAGRRLAFVIFAADPAARARIPADQRDNPPGAKPWAKRARGQEQALLRRWVEVYGG</sequence>
<comment type="caution">
    <text evidence="3">The sequence shown here is derived from an EMBL/GenBank/DDBJ whole genome shotgun (WGS) entry which is preliminary data.</text>
</comment>
<dbReference type="Gene3D" id="3.40.710.10">
    <property type="entry name" value="DD-peptidase/beta-lactamase superfamily"/>
    <property type="match status" value="2"/>
</dbReference>
<keyword evidence="4" id="KW-1185">Reference proteome</keyword>
<dbReference type="PROSITE" id="PS51318">
    <property type="entry name" value="TAT"/>
    <property type="match status" value="1"/>
</dbReference>
<proteinExistence type="inferred from homology"/>
<evidence type="ECO:0000256" key="1">
    <source>
        <dbReference type="ARBA" id="ARBA00006096"/>
    </source>
</evidence>
<dbReference type="EMBL" id="VFRP01000012">
    <property type="protein sequence ID" value="TPE49944.1"/>
    <property type="molecule type" value="Genomic_DNA"/>
</dbReference>
<dbReference type="PRINTS" id="PR00922">
    <property type="entry name" value="DADACBPTASE3"/>
</dbReference>
<name>A0A501WP26_9RHOB</name>
<dbReference type="RefSeq" id="WP_140454642.1">
    <property type="nucleotide sequence ID" value="NZ_VFRP01000012.1"/>
</dbReference>
<reference evidence="3 4" key="1">
    <citation type="submission" date="2019-06" db="EMBL/GenBank/DDBJ databases">
        <title>A novel bacterium of genus Amaricoccus, isolated from marine sediment.</title>
        <authorList>
            <person name="Huang H."/>
            <person name="Mo K."/>
            <person name="Hu Y."/>
        </authorList>
    </citation>
    <scope>NUCLEOTIDE SEQUENCE [LARGE SCALE GENOMIC DNA]</scope>
    <source>
        <strain evidence="3 4">HB172011</strain>
    </source>
</reference>
<protein>
    <submittedName>
        <fullName evidence="3">D-alanyl-D-alanine carboxypeptidase</fullName>
    </submittedName>
</protein>
<dbReference type="SUPFAM" id="SSF56601">
    <property type="entry name" value="beta-lactamase/transpeptidase-like"/>
    <property type="match status" value="1"/>
</dbReference>
<dbReference type="Pfam" id="PF02113">
    <property type="entry name" value="Peptidase_S13"/>
    <property type="match status" value="2"/>
</dbReference>
<dbReference type="GO" id="GO:0000270">
    <property type="term" value="P:peptidoglycan metabolic process"/>
    <property type="evidence" value="ECO:0007669"/>
    <property type="project" value="TreeGrafter"/>
</dbReference>
<evidence type="ECO:0000256" key="2">
    <source>
        <dbReference type="ARBA" id="ARBA00022801"/>
    </source>
</evidence>
<comment type="similarity">
    <text evidence="1">Belongs to the peptidase S13 family.</text>
</comment>
<organism evidence="3 4">
    <name type="scientific">Amaricoccus solimangrovi</name>
    <dbReference type="NCBI Taxonomy" id="2589815"/>
    <lineage>
        <taxon>Bacteria</taxon>
        <taxon>Pseudomonadati</taxon>
        <taxon>Pseudomonadota</taxon>
        <taxon>Alphaproteobacteria</taxon>
        <taxon>Rhodobacterales</taxon>
        <taxon>Paracoccaceae</taxon>
        <taxon>Amaricoccus</taxon>
    </lineage>
</organism>
<dbReference type="GO" id="GO:0004185">
    <property type="term" value="F:serine-type carboxypeptidase activity"/>
    <property type="evidence" value="ECO:0007669"/>
    <property type="project" value="InterPro"/>
</dbReference>
<accession>A0A501WP26</accession>
<evidence type="ECO:0000313" key="3">
    <source>
        <dbReference type="EMBL" id="TPE49944.1"/>
    </source>
</evidence>
<evidence type="ECO:0000313" key="4">
    <source>
        <dbReference type="Proteomes" id="UP000319255"/>
    </source>
</evidence>
<dbReference type="InterPro" id="IPR006311">
    <property type="entry name" value="TAT_signal"/>
</dbReference>
<dbReference type="GO" id="GO:0006508">
    <property type="term" value="P:proteolysis"/>
    <property type="evidence" value="ECO:0007669"/>
    <property type="project" value="InterPro"/>
</dbReference>
<dbReference type="OrthoDB" id="5372081at2"/>
<keyword evidence="3" id="KW-0121">Carboxypeptidase</keyword>
<dbReference type="InterPro" id="IPR000667">
    <property type="entry name" value="Peptidase_S13"/>
</dbReference>
<dbReference type="InterPro" id="IPR012338">
    <property type="entry name" value="Beta-lactam/transpept-like"/>
</dbReference>
<dbReference type="AlphaFoldDB" id="A0A501WP26"/>
<keyword evidence="3" id="KW-0645">Protease</keyword>
<keyword evidence="2" id="KW-0378">Hydrolase</keyword>
<dbReference type="PANTHER" id="PTHR30023:SF0">
    <property type="entry name" value="PENICILLIN-SENSITIVE CARBOXYPEPTIDASE A"/>
    <property type="match status" value="1"/>
</dbReference>
<dbReference type="PANTHER" id="PTHR30023">
    <property type="entry name" value="D-ALANYL-D-ALANINE CARBOXYPEPTIDASE"/>
    <property type="match status" value="1"/>
</dbReference>
<dbReference type="Proteomes" id="UP000319255">
    <property type="component" value="Unassembled WGS sequence"/>
</dbReference>
<gene>
    <name evidence="3" type="ORF">FJM51_13395</name>
</gene>